<name>A0A1Z5RCD6_SORBI</name>
<dbReference type="EMBL" id="CM000765">
    <property type="protein sequence ID" value="OQU81424.1"/>
    <property type="molecule type" value="Genomic_DNA"/>
</dbReference>
<reference evidence="2" key="2">
    <citation type="journal article" date="2018" name="Plant J.">
        <title>The Sorghum bicolor reference genome: improved assembly, gene annotations, a transcriptome atlas, and signatures of genome organization.</title>
        <authorList>
            <person name="McCormick R.F."/>
            <person name="Truong S.K."/>
            <person name="Sreedasyam A."/>
            <person name="Jenkins J."/>
            <person name="Shu S."/>
            <person name="Sims D."/>
            <person name="Kennedy M."/>
            <person name="Amirebrahimi M."/>
            <person name="Weers B.D."/>
            <person name="McKinley B."/>
            <person name="Mattison A."/>
            <person name="Morishige D.T."/>
            <person name="Grimwood J."/>
            <person name="Schmutz J."/>
            <person name="Mullet J.E."/>
        </authorList>
    </citation>
    <scope>NUCLEOTIDE SEQUENCE [LARGE SCALE GENOMIC DNA]</scope>
    <source>
        <strain evidence="2">cv. BTx623</strain>
    </source>
</reference>
<dbReference type="ExpressionAtlas" id="A0A1Z5RCD6">
    <property type="expression patterns" value="baseline and differential"/>
</dbReference>
<dbReference type="Gramene" id="OQU81424">
    <property type="protein sequence ID" value="OQU81424"/>
    <property type="gene ID" value="SORBI_3006G055501"/>
</dbReference>
<accession>A0A1Z5RCD6</accession>
<dbReference type="InParanoid" id="A0A1Z5RCD6"/>
<proteinExistence type="predicted"/>
<organism evidence="1 2">
    <name type="scientific">Sorghum bicolor</name>
    <name type="common">Sorghum</name>
    <name type="synonym">Sorghum vulgare</name>
    <dbReference type="NCBI Taxonomy" id="4558"/>
    <lineage>
        <taxon>Eukaryota</taxon>
        <taxon>Viridiplantae</taxon>
        <taxon>Streptophyta</taxon>
        <taxon>Embryophyta</taxon>
        <taxon>Tracheophyta</taxon>
        <taxon>Spermatophyta</taxon>
        <taxon>Magnoliopsida</taxon>
        <taxon>Liliopsida</taxon>
        <taxon>Poales</taxon>
        <taxon>Poaceae</taxon>
        <taxon>PACMAD clade</taxon>
        <taxon>Panicoideae</taxon>
        <taxon>Andropogonodae</taxon>
        <taxon>Andropogoneae</taxon>
        <taxon>Sorghinae</taxon>
        <taxon>Sorghum</taxon>
    </lineage>
</organism>
<dbReference type="Proteomes" id="UP000000768">
    <property type="component" value="Chromosome 6"/>
</dbReference>
<gene>
    <name evidence="1" type="ORF">SORBI_3006G055501</name>
</gene>
<evidence type="ECO:0000313" key="2">
    <source>
        <dbReference type="Proteomes" id="UP000000768"/>
    </source>
</evidence>
<evidence type="ECO:0000313" key="1">
    <source>
        <dbReference type="EMBL" id="OQU81424.1"/>
    </source>
</evidence>
<dbReference type="AlphaFoldDB" id="A0A1Z5RCD6"/>
<protein>
    <submittedName>
        <fullName evidence="1">Uncharacterized protein</fullName>
    </submittedName>
</protein>
<keyword evidence="2" id="KW-1185">Reference proteome</keyword>
<sequence>MEGLFFCHSPDTYYYCLACASFVLADVLRTSTGGPMELWALYEDTACTTTPLWMNLLRNLINTNLLTLVCTTGMWWKGVAGIDGEDGSVNRHRSSVPAGLVLYSKNHRAHQHQGIKVSAVQQMERRKVLQSGLALVEGLAMVLRTTRKKKLVSG</sequence>
<reference evidence="1 2" key="1">
    <citation type="journal article" date="2009" name="Nature">
        <title>The Sorghum bicolor genome and the diversification of grasses.</title>
        <authorList>
            <person name="Paterson A.H."/>
            <person name="Bowers J.E."/>
            <person name="Bruggmann R."/>
            <person name="Dubchak I."/>
            <person name="Grimwood J."/>
            <person name="Gundlach H."/>
            <person name="Haberer G."/>
            <person name="Hellsten U."/>
            <person name="Mitros T."/>
            <person name="Poliakov A."/>
            <person name="Schmutz J."/>
            <person name="Spannagl M."/>
            <person name="Tang H."/>
            <person name="Wang X."/>
            <person name="Wicker T."/>
            <person name="Bharti A.K."/>
            <person name="Chapman J."/>
            <person name="Feltus F.A."/>
            <person name="Gowik U."/>
            <person name="Grigoriev I.V."/>
            <person name="Lyons E."/>
            <person name="Maher C.A."/>
            <person name="Martis M."/>
            <person name="Narechania A."/>
            <person name="Otillar R.P."/>
            <person name="Penning B.W."/>
            <person name="Salamov A.A."/>
            <person name="Wang Y."/>
            <person name="Zhang L."/>
            <person name="Carpita N.C."/>
            <person name="Freeling M."/>
            <person name="Gingle A.R."/>
            <person name="Hash C.T."/>
            <person name="Keller B."/>
            <person name="Klein P."/>
            <person name="Kresovich S."/>
            <person name="McCann M.C."/>
            <person name="Ming R."/>
            <person name="Peterson D.G."/>
            <person name="Mehboob-ur-Rahman"/>
            <person name="Ware D."/>
            <person name="Westhoff P."/>
            <person name="Mayer K.F."/>
            <person name="Messing J."/>
            <person name="Rokhsar D.S."/>
        </authorList>
    </citation>
    <scope>NUCLEOTIDE SEQUENCE [LARGE SCALE GENOMIC DNA]</scope>
    <source>
        <strain evidence="2">cv. BTx623</strain>
    </source>
</reference>